<protein>
    <submittedName>
        <fullName evidence="1">Uncharacterized protein</fullName>
    </submittedName>
</protein>
<evidence type="ECO:0000313" key="1">
    <source>
        <dbReference type="EMBL" id="SPC21922.1"/>
    </source>
</evidence>
<accession>A0A375GLH6</accession>
<dbReference type="Proteomes" id="UP000257139">
    <property type="component" value="Chromosome CBM2594_b"/>
</dbReference>
<proteinExistence type="predicted"/>
<name>A0A375GLH6_9BURK</name>
<gene>
    <name evidence="1" type="ORF">CBM2594_B10852</name>
</gene>
<reference evidence="1 2" key="1">
    <citation type="submission" date="2018-01" db="EMBL/GenBank/DDBJ databases">
        <authorList>
            <person name="Clerissi C."/>
        </authorList>
    </citation>
    <scope>NUCLEOTIDE SEQUENCE [LARGE SCALE GENOMIC DNA]</scope>
    <source>
        <strain evidence="1">Cupriavidus taiwanensis STM 6021</strain>
    </source>
</reference>
<evidence type="ECO:0000313" key="2">
    <source>
        <dbReference type="Proteomes" id="UP000257139"/>
    </source>
</evidence>
<sequence length="60" mass="6431">MDNTNPVAAPKPVKYRPIPFACPQGPALRPPAALPVPVPATAGPSHCFPVKLRCRELARF</sequence>
<dbReference type="AlphaFoldDB" id="A0A375GLH6"/>
<organism evidence="1 2">
    <name type="scientific">Cupriavidus taiwanensis</name>
    <dbReference type="NCBI Taxonomy" id="164546"/>
    <lineage>
        <taxon>Bacteria</taxon>
        <taxon>Pseudomonadati</taxon>
        <taxon>Pseudomonadota</taxon>
        <taxon>Betaproteobacteria</taxon>
        <taxon>Burkholderiales</taxon>
        <taxon>Burkholderiaceae</taxon>
        <taxon>Cupriavidus</taxon>
    </lineage>
</organism>
<dbReference type="EMBL" id="LT978514">
    <property type="protein sequence ID" value="SPC21922.1"/>
    <property type="molecule type" value="Genomic_DNA"/>
</dbReference>